<proteinExistence type="predicted"/>
<reference evidence="1" key="2">
    <citation type="journal article" date="2015" name="Data Brief">
        <title>Shoot transcriptome of the giant reed, Arundo donax.</title>
        <authorList>
            <person name="Barrero R.A."/>
            <person name="Guerrero F.D."/>
            <person name="Moolhuijzen P."/>
            <person name="Goolsby J.A."/>
            <person name="Tidwell J."/>
            <person name="Bellgard S.E."/>
            <person name="Bellgard M.I."/>
        </authorList>
    </citation>
    <scope>NUCLEOTIDE SEQUENCE</scope>
    <source>
        <tissue evidence="1">Shoot tissue taken approximately 20 cm above the soil surface</tissue>
    </source>
</reference>
<evidence type="ECO:0000313" key="1">
    <source>
        <dbReference type="EMBL" id="JAD24434.1"/>
    </source>
</evidence>
<dbReference type="AlphaFoldDB" id="A0A0A8YE85"/>
<accession>A0A0A8YE85</accession>
<reference evidence="1" key="1">
    <citation type="submission" date="2014-09" db="EMBL/GenBank/DDBJ databases">
        <authorList>
            <person name="Magalhaes I.L.F."/>
            <person name="Oliveira U."/>
            <person name="Santos F.R."/>
            <person name="Vidigal T.H.D.A."/>
            <person name="Brescovit A.D."/>
            <person name="Santos A.J."/>
        </authorList>
    </citation>
    <scope>NUCLEOTIDE SEQUENCE</scope>
    <source>
        <tissue evidence="1">Shoot tissue taken approximately 20 cm above the soil surface</tissue>
    </source>
</reference>
<dbReference type="EMBL" id="GBRH01273461">
    <property type="protein sequence ID" value="JAD24434.1"/>
    <property type="molecule type" value="Transcribed_RNA"/>
</dbReference>
<organism evidence="1">
    <name type="scientific">Arundo donax</name>
    <name type="common">Giant reed</name>
    <name type="synonym">Donax arundinaceus</name>
    <dbReference type="NCBI Taxonomy" id="35708"/>
    <lineage>
        <taxon>Eukaryota</taxon>
        <taxon>Viridiplantae</taxon>
        <taxon>Streptophyta</taxon>
        <taxon>Embryophyta</taxon>
        <taxon>Tracheophyta</taxon>
        <taxon>Spermatophyta</taxon>
        <taxon>Magnoliopsida</taxon>
        <taxon>Liliopsida</taxon>
        <taxon>Poales</taxon>
        <taxon>Poaceae</taxon>
        <taxon>PACMAD clade</taxon>
        <taxon>Arundinoideae</taxon>
        <taxon>Arundineae</taxon>
        <taxon>Arundo</taxon>
    </lineage>
</organism>
<name>A0A0A8YE85_ARUDO</name>
<sequence>MICIFLPITKAKREFRKKCIIHFPYLQNIVLRISLCLINKCGPSIEIQVIRGNDIPQPSLFR</sequence>
<protein>
    <submittedName>
        <fullName evidence="1">Uncharacterized protein</fullName>
    </submittedName>
</protein>